<keyword evidence="1" id="KW-0812">Transmembrane</keyword>
<name>A0A481Z8U6_9VIRU</name>
<keyword evidence="1" id="KW-0472">Membrane</keyword>
<proteinExistence type="predicted"/>
<feature type="transmembrane region" description="Helical" evidence="1">
    <location>
        <begin position="23"/>
        <end position="47"/>
    </location>
</feature>
<reference evidence="2" key="1">
    <citation type="journal article" date="2019" name="MBio">
        <title>Virus Genomes from Deep Sea Sediments Expand the Ocean Megavirome and Support Independent Origins of Viral Gigantism.</title>
        <authorList>
            <person name="Backstrom D."/>
            <person name="Yutin N."/>
            <person name="Jorgensen S.L."/>
            <person name="Dharamshi J."/>
            <person name="Homa F."/>
            <person name="Zaremba-Niedwiedzka K."/>
            <person name="Spang A."/>
            <person name="Wolf Y.I."/>
            <person name="Koonin E.V."/>
            <person name="Ettema T.J."/>
        </authorList>
    </citation>
    <scope>NUCLEOTIDE SEQUENCE</scope>
</reference>
<evidence type="ECO:0000313" key="2">
    <source>
        <dbReference type="EMBL" id="QBK91529.1"/>
    </source>
</evidence>
<dbReference type="EMBL" id="MK500543">
    <property type="protein sequence ID" value="QBK91529.1"/>
    <property type="molecule type" value="Genomic_DNA"/>
</dbReference>
<organism evidence="2">
    <name type="scientific">Pithovirus LCPAC302</name>
    <dbReference type="NCBI Taxonomy" id="2506593"/>
    <lineage>
        <taxon>Viruses</taxon>
        <taxon>Pithoviruses</taxon>
    </lineage>
</organism>
<gene>
    <name evidence="2" type="ORF">LCPAC302_01490</name>
</gene>
<accession>A0A481Z8U6</accession>
<keyword evidence="1" id="KW-1133">Transmembrane helix</keyword>
<sequence>MYINIMGISNIDGDDEIEGADPLLQFLIVLFIILLIVSVGTIGYRIFAELEWIDAFHNGAMVFTSTSLVVPVKTYIGKIFSSFYNLLSGIFVLIIIGVIVRRGLRGAGISTIPTTSNNNDDDDSKDYTNVFDIY</sequence>
<evidence type="ECO:0000256" key="1">
    <source>
        <dbReference type="SAM" id="Phobius"/>
    </source>
</evidence>
<feature type="transmembrane region" description="Helical" evidence="1">
    <location>
        <begin position="82"/>
        <end position="100"/>
    </location>
</feature>
<protein>
    <submittedName>
        <fullName evidence="2">Uncharacterized protein</fullName>
    </submittedName>
</protein>